<dbReference type="OrthoDB" id="5592486at2759"/>
<organism evidence="3 4">
    <name type="scientific">Allomyces macrogynus (strain ATCC 38327)</name>
    <name type="common">Allomyces javanicus var. macrogynus</name>
    <dbReference type="NCBI Taxonomy" id="578462"/>
    <lineage>
        <taxon>Eukaryota</taxon>
        <taxon>Fungi</taxon>
        <taxon>Fungi incertae sedis</taxon>
        <taxon>Blastocladiomycota</taxon>
        <taxon>Blastocladiomycetes</taxon>
        <taxon>Blastocladiales</taxon>
        <taxon>Blastocladiaceae</taxon>
        <taxon>Allomyces</taxon>
    </lineage>
</organism>
<reference evidence="3 4" key="1">
    <citation type="submission" date="2009-11" db="EMBL/GenBank/DDBJ databases">
        <title>Annotation of Allomyces macrogynus ATCC 38327.</title>
        <authorList>
            <consortium name="The Broad Institute Genome Sequencing Platform"/>
            <person name="Russ C."/>
            <person name="Cuomo C."/>
            <person name="Burger G."/>
            <person name="Gray M.W."/>
            <person name="Holland P.W.H."/>
            <person name="King N."/>
            <person name="Lang F.B.F."/>
            <person name="Roger A.J."/>
            <person name="Ruiz-Trillo I."/>
            <person name="Young S.K."/>
            <person name="Zeng Q."/>
            <person name="Gargeya S."/>
            <person name="Fitzgerald M."/>
            <person name="Haas B."/>
            <person name="Abouelleil A."/>
            <person name="Alvarado L."/>
            <person name="Arachchi H.M."/>
            <person name="Berlin A."/>
            <person name="Chapman S.B."/>
            <person name="Gearin G."/>
            <person name="Goldberg J."/>
            <person name="Griggs A."/>
            <person name="Gujja S."/>
            <person name="Hansen M."/>
            <person name="Heiman D."/>
            <person name="Howarth C."/>
            <person name="Larimer J."/>
            <person name="Lui A."/>
            <person name="MacDonald P.J.P."/>
            <person name="McCowen C."/>
            <person name="Montmayeur A."/>
            <person name="Murphy C."/>
            <person name="Neiman D."/>
            <person name="Pearson M."/>
            <person name="Priest M."/>
            <person name="Roberts A."/>
            <person name="Saif S."/>
            <person name="Shea T."/>
            <person name="Sisk P."/>
            <person name="Stolte C."/>
            <person name="Sykes S."/>
            <person name="Wortman J."/>
            <person name="Nusbaum C."/>
            <person name="Birren B."/>
        </authorList>
    </citation>
    <scope>NUCLEOTIDE SEQUENCE [LARGE SCALE GENOMIC DNA]</scope>
    <source>
        <strain evidence="3 4">ATCC 38327</strain>
    </source>
</reference>
<dbReference type="Proteomes" id="UP000054350">
    <property type="component" value="Unassembled WGS sequence"/>
</dbReference>
<feature type="domain" description="AB hydrolase-1" evidence="2">
    <location>
        <begin position="234"/>
        <end position="365"/>
    </location>
</feature>
<dbReference type="VEuPathDB" id="FungiDB:AMAG_12238"/>
<evidence type="ECO:0000313" key="4">
    <source>
        <dbReference type="Proteomes" id="UP000054350"/>
    </source>
</evidence>
<dbReference type="InterPro" id="IPR000073">
    <property type="entry name" value="AB_hydrolase_1"/>
</dbReference>
<reference evidence="4" key="2">
    <citation type="submission" date="2009-11" db="EMBL/GenBank/DDBJ databases">
        <title>The Genome Sequence of Allomyces macrogynus strain ATCC 38327.</title>
        <authorList>
            <consortium name="The Broad Institute Genome Sequencing Platform"/>
            <person name="Russ C."/>
            <person name="Cuomo C."/>
            <person name="Shea T."/>
            <person name="Young S.K."/>
            <person name="Zeng Q."/>
            <person name="Koehrsen M."/>
            <person name="Haas B."/>
            <person name="Borodovsky M."/>
            <person name="Guigo R."/>
            <person name="Alvarado L."/>
            <person name="Berlin A."/>
            <person name="Borenstein D."/>
            <person name="Chen Z."/>
            <person name="Engels R."/>
            <person name="Freedman E."/>
            <person name="Gellesch M."/>
            <person name="Goldberg J."/>
            <person name="Griggs A."/>
            <person name="Gujja S."/>
            <person name="Heiman D."/>
            <person name="Hepburn T."/>
            <person name="Howarth C."/>
            <person name="Jen D."/>
            <person name="Larson L."/>
            <person name="Lewis B."/>
            <person name="Mehta T."/>
            <person name="Park D."/>
            <person name="Pearson M."/>
            <person name="Roberts A."/>
            <person name="Saif S."/>
            <person name="Shenoy N."/>
            <person name="Sisk P."/>
            <person name="Stolte C."/>
            <person name="Sykes S."/>
            <person name="Walk T."/>
            <person name="White J."/>
            <person name="Yandava C."/>
            <person name="Burger G."/>
            <person name="Gray M.W."/>
            <person name="Holland P.W.H."/>
            <person name="King N."/>
            <person name="Lang F.B.F."/>
            <person name="Roger A.J."/>
            <person name="Ruiz-Trillo I."/>
            <person name="Lander E."/>
            <person name="Nusbaum C."/>
        </authorList>
    </citation>
    <scope>NUCLEOTIDE SEQUENCE [LARGE SCALE GENOMIC DNA]</scope>
    <source>
        <strain evidence="4">ATCC 38327</strain>
    </source>
</reference>
<proteinExistence type="predicted"/>
<keyword evidence="4" id="KW-1185">Reference proteome</keyword>
<protein>
    <recommendedName>
        <fullName evidence="2">AB hydrolase-1 domain-containing protein</fullName>
    </recommendedName>
</protein>
<dbReference type="InterPro" id="IPR029058">
    <property type="entry name" value="AB_hydrolase_fold"/>
</dbReference>
<dbReference type="eggNOG" id="ENOG502QQNH">
    <property type="taxonomic scope" value="Eukaryota"/>
</dbReference>
<dbReference type="STRING" id="578462.A0A0L0SX80"/>
<dbReference type="AlphaFoldDB" id="A0A0L0SX80"/>
<dbReference type="Pfam" id="PF00561">
    <property type="entry name" value="Abhydrolase_1"/>
    <property type="match status" value="1"/>
</dbReference>
<dbReference type="SUPFAM" id="SSF53474">
    <property type="entry name" value="alpha/beta-Hydrolases"/>
    <property type="match status" value="1"/>
</dbReference>
<accession>A0A0L0SX80</accession>
<evidence type="ECO:0000259" key="2">
    <source>
        <dbReference type="Pfam" id="PF00561"/>
    </source>
</evidence>
<evidence type="ECO:0000313" key="3">
    <source>
        <dbReference type="EMBL" id="KNE67168.1"/>
    </source>
</evidence>
<gene>
    <name evidence="3" type="ORF">AMAG_12238</name>
</gene>
<feature type="compositionally biased region" description="Basic and acidic residues" evidence="1">
    <location>
        <begin position="114"/>
        <end position="124"/>
    </location>
</feature>
<dbReference type="EMBL" id="GG745352">
    <property type="protein sequence ID" value="KNE67168.1"/>
    <property type="molecule type" value="Genomic_DNA"/>
</dbReference>
<sequence length="526" mass="56936">MANPNLPSLTTLVRSWCLNVLARPRPTLHATSSLAASRMAAATATAAAMNAAHHYQHESQPAAHVTAEKWSHLAQTPGPASTAHHDEPTMPDLRNPPDAPSASHNSGHQRQRPPRSDDHARQQSDQDPTGRSAGPAALLLGAAAAAHASQSTSGSGTDAGAPRAVVVTEAAAVMTPPPIVVSGTMPSSQEDSMELAVAPAVALDFGLATADAVPLRQRYHEYRVAPHYHAPIHPVVLCHGLFGFDKIVRARIESLLAVQRCDSDGSHPQGPESFPQLQVHYWRGISDALRDIGCQVWIARVPSTGSVHTRAEALRDLLQRNNLTHVNMVAHSMGGLDCRYLVSRLGLPTDTHVHSLTTISTPHRGSPVMDWFASVLGLGKELGLGDDHPHSVALRQLDPYATHPLARLMRALDFPAYGHLTTWYAEHLFNPNVPDVPDVQYYSYGASYPIPVYAPLRIPYEVIKAREGENDGLVSIESAKWGTYLGTVPADHWGLNNRWLSSKLNPEFDAVGFYLSVATKLWKEGL</sequence>
<dbReference type="PANTHER" id="PTHR11440">
    <property type="entry name" value="LECITHIN-CHOLESTEROL ACYLTRANSFERASE-RELATED"/>
    <property type="match status" value="1"/>
</dbReference>
<name>A0A0L0SX80_ALLM3</name>
<feature type="region of interest" description="Disordered" evidence="1">
    <location>
        <begin position="142"/>
        <end position="161"/>
    </location>
</feature>
<feature type="region of interest" description="Disordered" evidence="1">
    <location>
        <begin position="51"/>
        <end position="134"/>
    </location>
</feature>
<dbReference type="Gene3D" id="3.40.50.1820">
    <property type="entry name" value="alpha/beta hydrolase"/>
    <property type="match status" value="1"/>
</dbReference>
<evidence type="ECO:0000256" key="1">
    <source>
        <dbReference type="SAM" id="MobiDB-lite"/>
    </source>
</evidence>